<dbReference type="PROSITE" id="PS00086">
    <property type="entry name" value="CYTOCHROME_P450"/>
    <property type="match status" value="1"/>
</dbReference>
<accession>A0A8J5RPI2</accession>
<keyword evidence="7" id="KW-1133">Transmembrane helix</keyword>
<evidence type="ECO:0000313" key="13">
    <source>
        <dbReference type="EMBL" id="KAG8051427.1"/>
    </source>
</evidence>
<evidence type="ECO:0000256" key="9">
    <source>
        <dbReference type="ARBA" id="ARBA00023004"/>
    </source>
</evidence>
<evidence type="ECO:0000256" key="6">
    <source>
        <dbReference type="ARBA" id="ARBA00022723"/>
    </source>
</evidence>
<evidence type="ECO:0000256" key="4">
    <source>
        <dbReference type="ARBA" id="ARBA00022617"/>
    </source>
</evidence>
<dbReference type="GO" id="GO:0016020">
    <property type="term" value="C:membrane"/>
    <property type="evidence" value="ECO:0007669"/>
    <property type="project" value="UniProtKB-SubCell"/>
</dbReference>
<keyword evidence="8 12" id="KW-0560">Oxidoreductase</keyword>
<comment type="subcellular location">
    <subcellularLocation>
        <location evidence="2">Membrane</location>
        <topology evidence="2">Single-pass membrane protein</topology>
    </subcellularLocation>
</comment>
<comment type="similarity">
    <text evidence="3 12">Belongs to the cytochrome P450 family.</text>
</comment>
<dbReference type="InterPro" id="IPR052306">
    <property type="entry name" value="CYP450_71D"/>
</dbReference>
<keyword evidence="11" id="KW-0472">Membrane</keyword>
<dbReference type="AlphaFoldDB" id="A0A8J5RPI2"/>
<keyword evidence="6 12" id="KW-0479">Metal-binding</keyword>
<dbReference type="FunFam" id="1.10.630.10:FF:000126">
    <property type="entry name" value="Predicted protein"/>
    <property type="match status" value="1"/>
</dbReference>
<dbReference type="InterPro" id="IPR001128">
    <property type="entry name" value="Cyt_P450"/>
</dbReference>
<gene>
    <name evidence="13" type="ORF">GUJ93_ZPchr0001g30386</name>
</gene>
<evidence type="ECO:0000256" key="12">
    <source>
        <dbReference type="RuleBase" id="RU000461"/>
    </source>
</evidence>
<evidence type="ECO:0000256" key="2">
    <source>
        <dbReference type="ARBA" id="ARBA00004167"/>
    </source>
</evidence>
<dbReference type="GO" id="GO:0016705">
    <property type="term" value="F:oxidoreductase activity, acting on paired donors, with incorporation or reduction of molecular oxygen"/>
    <property type="evidence" value="ECO:0007669"/>
    <property type="project" value="InterPro"/>
</dbReference>
<dbReference type="GO" id="GO:0004497">
    <property type="term" value="F:monooxygenase activity"/>
    <property type="evidence" value="ECO:0007669"/>
    <property type="project" value="UniProtKB-KW"/>
</dbReference>
<dbReference type="OrthoDB" id="641107at2759"/>
<dbReference type="GO" id="GO:0020037">
    <property type="term" value="F:heme binding"/>
    <property type="evidence" value="ECO:0007669"/>
    <property type="project" value="InterPro"/>
</dbReference>
<dbReference type="GO" id="GO:0005506">
    <property type="term" value="F:iron ion binding"/>
    <property type="evidence" value="ECO:0007669"/>
    <property type="project" value="InterPro"/>
</dbReference>
<reference evidence="13" key="1">
    <citation type="journal article" date="2021" name="bioRxiv">
        <title>Whole Genome Assembly and Annotation of Northern Wild Rice, Zizania palustris L., Supports a Whole Genome Duplication in the Zizania Genus.</title>
        <authorList>
            <person name="Haas M."/>
            <person name="Kono T."/>
            <person name="Macchietto M."/>
            <person name="Millas R."/>
            <person name="McGilp L."/>
            <person name="Shao M."/>
            <person name="Duquette J."/>
            <person name="Hirsch C.N."/>
            <person name="Kimball J."/>
        </authorList>
    </citation>
    <scope>NUCLEOTIDE SEQUENCE</scope>
    <source>
        <tissue evidence="13">Fresh leaf tissue</tissue>
    </source>
</reference>
<evidence type="ECO:0000256" key="11">
    <source>
        <dbReference type="ARBA" id="ARBA00023136"/>
    </source>
</evidence>
<sequence length="397" mass="44177">MSLSVRESIGDEVGILFSPYGKKWRQLRAICTLELLSAKRVRSFRPLREEQVARLVGAIAAAATACCGPSAGQLAAVNVSRQIAGPMSDLAVRAIMGESFRQREKFLETLAEALKKTTGFSAADLFPSSRLLLALVDSAIDQHREHRDADDDAHGDKDQCLLSTLMRIQKEGDDHYGSLTMATVKAVILDMFSGGSETTSTTLGWAMSELARNPRVMQRAQAEVRRALHGRPRVTEDDLTNLKYPKNIIKETLRLHPVAPLHVPKECQEPRRVLGHDVPRGTVVFVNAWAIGRDPRYWDDAEAFMPERFEQIEVDLRGTHFELIPFGAGRRMCPGLAFAHAIVELALAALLYHFDWHLPPGVTPDSMDMEEGFGLTVSRKRDLYLHPILHVGLETVL</sequence>
<keyword evidence="4 12" id="KW-0349">Heme</keyword>
<dbReference type="EMBL" id="JAAALK010000288">
    <property type="protein sequence ID" value="KAG8051427.1"/>
    <property type="molecule type" value="Genomic_DNA"/>
</dbReference>
<evidence type="ECO:0000256" key="7">
    <source>
        <dbReference type="ARBA" id="ARBA00022989"/>
    </source>
</evidence>
<evidence type="ECO:0000256" key="1">
    <source>
        <dbReference type="ARBA" id="ARBA00001971"/>
    </source>
</evidence>
<evidence type="ECO:0000313" key="14">
    <source>
        <dbReference type="Proteomes" id="UP000729402"/>
    </source>
</evidence>
<reference evidence="13" key="2">
    <citation type="submission" date="2021-02" db="EMBL/GenBank/DDBJ databases">
        <authorList>
            <person name="Kimball J.A."/>
            <person name="Haas M.W."/>
            <person name="Macchietto M."/>
            <person name="Kono T."/>
            <person name="Duquette J."/>
            <person name="Shao M."/>
        </authorList>
    </citation>
    <scope>NUCLEOTIDE SEQUENCE</scope>
    <source>
        <tissue evidence="13">Fresh leaf tissue</tissue>
    </source>
</reference>
<dbReference type="PANTHER" id="PTHR47953">
    <property type="entry name" value="OS08G0105600 PROTEIN"/>
    <property type="match status" value="1"/>
</dbReference>
<evidence type="ECO:0000256" key="5">
    <source>
        <dbReference type="ARBA" id="ARBA00022692"/>
    </source>
</evidence>
<evidence type="ECO:0000256" key="10">
    <source>
        <dbReference type="ARBA" id="ARBA00023033"/>
    </source>
</evidence>
<keyword evidence="5" id="KW-0812">Transmembrane</keyword>
<dbReference type="PANTHER" id="PTHR47953:SF19">
    <property type="entry name" value="OS06G0641600 PROTEIN"/>
    <property type="match status" value="1"/>
</dbReference>
<keyword evidence="14" id="KW-1185">Reference proteome</keyword>
<keyword evidence="9 12" id="KW-0408">Iron</keyword>
<comment type="caution">
    <text evidence="13">The sequence shown here is derived from an EMBL/GenBank/DDBJ whole genome shotgun (WGS) entry which is preliminary data.</text>
</comment>
<evidence type="ECO:0000256" key="8">
    <source>
        <dbReference type="ARBA" id="ARBA00023002"/>
    </source>
</evidence>
<dbReference type="InterPro" id="IPR017972">
    <property type="entry name" value="Cyt_P450_CS"/>
</dbReference>
<dbReference type="Proteomes" id="UP000729402">
    <property type="component" value="Unassembled WGS sequence"/>
</dbReference>
<proteinExistence type="inferred from homology"/>
<organism evidence="13 14">
    <name type="scientific">Zizania palustris</name>
    <name type="common">Northern wild rice</name>
    <dbReference type="NCBI Taxonomy" id="103762"/>
    <lineage>
        <taxon>Eukaryota</taxon>
        <taxon>Viridiplantae</taxon>
        <taxon>Streptophyta</taxon>
        <taxon>Embryophyta</taxon>
        <taxon>Tracheophyta</taxon>
        <taxon>Spermatophyta</taxon>
        <taxon>Magnoliopsida</taxon>
        <taxon>Liliopsida</taxon>
        <taxon>Poales</taxon>
        <taxon>Poaceae</taxon>
        <taxon>BOP clade</taxon>
        <taxon>Oryzoideae</taxon>
        <taxon>Oryzeae</taxon>
        <taxon>Zizaniinae</taxon>
        <taxon>Zizania</taxon>
    </lineage>
</organism>
<comment type="cofactor">
    <cofactor evidence="1">
        <name>heme</name>
        <dbReference type="ChEBI" id="CHEBI:30413"/>
    </cofactor>
</comment>
<name>A0A8J5RPI2_ZIZPA</name>
<evidence type="ECO:0000256" key="3">
    <source>
        <dbReference type="ARBA" id="ARBA00010617"/>
    </source>
</evidence>
<dbReference type="Pfam" id="PF00067">
    <property type="entry name" value="p450"/>
    <property type="match status" value="1"/>
</dbReference>
<keyword evidence="10 12" id="KW-0503">Monooxygenase</keyword>
<protein>
    <submittedName>
        <fullName evidence="13">Uncharacterized protein</fullName>
    </submittedName>
</protein>